<dbReference type="InterPro" id="IPR035078">
    <property type="entry name" value="PEP_carboxykinase_GTP_N"/>
</dbReference>
<dbReference type="InterPro" id="IPR008210">
    <property type="entry name" value="PEP_carboxykinase_N"/>
</dbReference>
<dbReference type="Pfam" id="PF17297">
    <property type="entry name" value="PEPCK_N"/>
    <property type="match status" value="1"/>
</dbReference>
<name>A0A7G9WA32_ALKCA</name>
<dbReference type="EMBL" id="CP058559">
    <property type="protein sequence ID" value="QNO15544.1"/>
    <property type="molecule type" value="Genomic_DNA"/>
</dbReference>
<gene>
    <name evidence="2" type="ORF">HYG86_12575</name>
</gene>
<dbReference type="AlphaFoldDB" id="A0A7G9WA32"/>
<evidence type="ECO:0000313" key="2">
    <source>
        <dbReference type="EMBL" id="QNO15544.1"/>
    </source>
</evidence>
<dbReference type="GO" id="GO:0017076">
    <property type="term" value="F:purine nucleotide binding"/>
    <property type="evidence" value="ECO:0007669"/>
    <property type="project" value="InterPro"/>
</dbReference>
<organism evidence="2 3">
    <name type="scientific">Alkalicella caledoniensis</name>
    <dbReference type="NCBI Taxonomy" id="2731377"/>
    <lineage>
        <taxon>Bacteria</taxon>
        <taxon>Bacillati</taxon>
        <taxon>Bacillota</taxon>
        <taxon>Clostridia</taxon>
        <taxon>Eubacteriales</taxon>
        <taxon>Proteinivoracaceae</taxon>
        <taxon>Alkalicella</taxon>
    </lineage>
</organism>
<protein>
    <recommendedName>
        <fullName evidence="1">Phosphoenolpyruvate carboxykinase GTP-utilising N-terminal domain-containing protein</fullName>
    </recommendedName>
</protein>
<feature type="domain" description="Phosphoenolpyruvate carboxykinase GTP-utilising N-terminal" evidence="1">
    <location>
        <begin position="9"/>
        <end position="77"/>
    </location>
</feature>
<evidence type="ECO:0000259" key="1">
    <source>
        <dbReference type="Pfam" id="PF17297"/>
    </source>
</evidence>
<evidence type="ECO:0000313" key="3">
    <source>
        <dbReference type="Proteomes" id="UP000516160"/>
    </source>
</evidence>
<dbReference type="KEGG" id="acae:HYG86_12575"/>
<dbReference type="GO" id="GO:0004611">
    <property type="term" value="F:phosphoenolpyruvate carboxykinase activity"/>
    <property type="evidence" value="ECO:0007669"/>
    <property type="project" value="InterPro"/>
</dbReference>
<dbReference type="RefSeq" id="WP_213165920.1">
    <property type="nucleotide sequence ID" value="NZ_CP058559.1"/>
</dbReference>
<proteinExistence type="predicted"/>
<reference evidence="2 3" key="1">
    <citation type="submission" date="2020-07" db="EMBL/GenBank/DDBJ databases">
        <title>Alkalicella. sp. LB2 genome.</title>
        <authorList>
            <person name="Postec A."/>
            <person name="Quemeneur M."/>
        </authorList>
    </citation>
    <scope>NUCLEOTIDE SEQUENCE [LARGE SCALE GENOMIC DNA]</scope>
    <source>
        <strain evidence="2 3">LB2</strain>
    </source>
</reference>
<dbReference type="GO" id="GO:0006094">
    <property type="term" value="P:gluconeogenesis"/>
    <property type="evidence" value="ECO:0007669"/>
    <property type="project" value="InterPro"/>
</dbReference>
<accession>A0A7G9WA32</accession>
<keyword evidence="3" id="KW-1185">Reference proteome</keyword>
<dbReference type="Gene3D" id="3.40.449.10">
    <property type="entry name" value="Phosphoenolpyruvate Carboxykinase, domain 1"/>
    <property type="match status" value="1"/>
</dbReference>
<dbReference type="SUPFAM" id="SSF68923">
    <property type="entry name" value="PEP carboxykinase N-terminal domain"/>
    <property type="match status" value="1"/>
</dbReference>
<sequence length="89" mass="10355">MNSNKKLSQWVKEMAELCQPDKICWCDGSIEENERLLKEMVDSGREHYNSLGSCLPKELVEELDVLEARTMGMDTKESKIIRCEYVKLQ</sequence>
<dbReference type="Proteomes" id="UP000516160">
    <property type="component" value="Chromosome"/>
</dbReference>